<accession>A0A1U8QAQ9</accession>
<dbReference type="InterPro" id="IPR043502">
    <property type="entry name" value="DNA/RNA_pol_sf"/>
</dbReference>
<dbReference type="PANTHER" id="PTHR11439">
    <property type="entry name" value="GAG-POL-RELATED RETROTRANSPOSON"/>
    <property type="match status" value="1"/>
</dbReference>
<protein>
    <submittedName>
        <fullName evidence="2">Uncharacterized protein LOC109115495</fullName>
    </submittedName>
</protein>
<dbReference type="RefSeq" id="XP_019055171.1">
    <property type="nucleotide sequence ID" value="XM_019199626.1"/>
</dbReference>
<evidence type="ECO:0000313" key="2">
    <source>
        <dbReference type="RefSeq" id="XP_019055171.1"/>
    </source>
</evidence>
<dbReference type="KEGG" id="nnu:109115495"/>
<dbReference type="OrthoDB" id="850529at2759"/>
<sequence>MALSFAVKGMGDLHYILGVEAIRLPTDSLVAHYLIQLFRSTVGALQYLSFTRPDISFAVSKVYQFMNASTSNHWTTVKRILHYLKSTIYYGLCLTSNKSLQLHAFSDADWTGCLDDRKSQGGYYVFLGDNLISWSLKKQPTVSTSNTEAEYRSIACTTSEVLWLQSLLHELGSFSSCIPILWSDNIGATYLSINLVFHARSKHIELDVHFVRGQVSKHHISIRFLSSHDQLADSRGFRGSLAS</sequence>
<keyword evidence="1" id="KW-1185">Reference proteome</keyword>
<evidence type="ECO:0000313" key="1">
    <source>
        <dbReference type="Proteomes" id="UP000189703"/>
    </source>
</evidence>
<proteinExistence type="predicted"/>
<dbReference type="Proteomes" id="UP000189703">
    <property type="component" value="Unplaced"/>
</dbReference>
<dbReference type="InParanoid" id="A0A1U8QAQ9"/>
<dbReference type="AlphaFoldDB" id="A0A1U8QAQ9"/>
<dbReference type="CDD" id="cd09272">
    <property type="entry name" value="RNase_HI_RT_Ty1"/>
    <property type="match status" value="1"/>
</dbReference>
<reference evidence="2" key="1">
    <citation type="submission" date="2025-08" db="UniProtKB">
        <authorList>
            <consortium name="RefSeq"/>
        </authorList>
    </citation>
    <scope>IDENTIFICATION</scope>
</reference>
<organism evidence="1 2">
    <name type="scientific">Nelumbo nucifera</name>
    <name type="common">Sacred lotus</name>
    <dbReference type="NCBI Taxonomy" id="4432"/>
    <lineage>
        <taxon>Eukaryota</taxon>
        <taxon>Viridiplantae</taxon>
        <taxon>Streptophyta</taxon>
        <taxon>Embryophyta</taxon>
        <taxon>Tracheophyta</taxon>
        <taxon>Spermatophyta</taxon>
        <taxon>Magnoliopsida</taxon>
        <taxon>Proteales</taxon>
        <taxon>Nelumbonaceae</taxon>
        <taxon>Nelumbo</taxon>
    </lineage>
</organism>
<dbReference type="SUPFAM" id="SSF56672">
    <property type="entry name" value="DNA/RNA polymerases"/>
    <property type="match status" value="1"/>
</dbReference>
<dbReference type="STRING" id="4432.A0A1U8QAQ9"/>
<dbReference type="PANTHER" id="PTHR11439:SF467">
    <property type="entry name" value="INTEGRASE CATALYTIC DOMAIN-CONTAINING PROTEIN"/>
    <property type="match status" value="1"/>
</dbReference>
<gene>
    <name evidence="2" type="primary">LOC109115495</name>
</gene>
<name>A0A1U8QAQ9_NELNU</name>
<dbReference type="OMA" id="HHISIRF"/>
<dbReference type="GeneID" id="109115495"/>